<keyword evidence="7" id="KW-0009">Actin-binding</keyword>
<evidence type="ECO:0000256" key="7">
    <source>
        <dbReference type="ARBA" id="ARBA00023203"/>
    </source>
</evidence>
<feature type="region of interest" description="Disordered" evidence="9">
    <location>
        <begin position="788"/>
        <end position="830"/>
    </location>
</feature>
<feature type="region of interest" description="Disordered" evidence="9">
    <location>
        <begin position="534"/>
        <end position="553"/>
    </location>
</feature>
<feature type="compositionally biased region" description="Polar residues" evidence="9">
    <location>
        <begin position="336"/>
        <end position="348"/>
    </location>
</feature>
<dbReference type="InterPro" id="IPR007123">
    <property type="entry name" value="Gelsolin-like_dom"/>
</dbReference>
<proteinExistence type="inferred from homology"/>
<dbReference type="Gene3D" id="1.10.950.10">
    <property type="entry name" value="Villin headpiece domain"/>
    <property type="match status" value="1"/>
</dbReference>
<keyword evidence="6" id="KW-0472">Membrane</keyword>
<organism evidence="11 12">
    <name type="scientific">Myotis brandtii</name>
    <name type="common">Brandt's bat</name>
    <dbReference type="NCBI Taxonomy" id="109478"/>
    <lineage>
        <taxon>Eukaryota</taxon>
        <taxon>Metazoa</taxon>
        <taxon>Chordata</taxon>
        <taxon>Craniata</taxon>
        <taxon>Vertebrata</taxon>
        <taxon>Euteleostomi</taxon>
        <taxon>Mammalia</taxon>
        <taxon>Eutheria</taxon>
        <taxon>Laurasiatheria</taxon>
        <taxon>Chiroptera</taxon>
        <taxon>Yangochiroptera</taxon>
        <taxon>Vespertilionidae</taxon>
        <taxon>Myotis</taxon>
    </lineage>
</organism>
<dbReference type="PROSITE" id="PS51089">
    <property type="entry name" value="HP"/>
    <property type="match status" value="1"/>
</dbReference>
<feature type="region of interest" description="Disordered" evidence="9">
    <location>
        <begin position="590"/>
        <end position="660"/>
    </location>
</feature>
<dbReference type="InterPro" id="IPR029006">
    <property type="entry name" value="ADF-H/Gelsolin-like_dom_sf"/>
</dbReference>
<comment type="subcellular location">
    <subcellularLocation>
        <location evidence="2">Cytoplasm</location>
        <location evidence="2">Cytoskeleton</location>
    </subcellularLocation>
    <subcellularLocation>
        <location evidence="1">Membrane</location>
        <topology evidence="1">Peripheral membrane protein</topology>
    </subcellularLocation>
</comment>
<feature type="compositionally biased region" description="Basic and acidic residues" evidence="9">
    <location>
        <begin position="221"/>
        <end position="243"/>
    </location>
</feature>
<comment type="similarity">
    <text evidence="3">Belongs to the villin/gelsolin family.</text>
</comment>
<evidence type="ECO:0000256" key="6">
    <source>
        <dbReference type="ARBA" id="ARBA00023136"/>
    </source>
</evidence>
<feature type="compositionally biased region" description="Basic residues" evidence="9">
    <location>
        <begin position="610"/>
        <end position="619"/>
    </location>
</feature>
<gene>
    <name evidence="11" type="ORF">D623_10033023</name>
</gene>
<dbReference type="Gene3D" id="3.40.20.10">
    <property type="entry name" value="Severin"/>
    <property type="match status" value="8"/>
</dbReference>
<accession>S7N9Y5</accession>
<feature type="compositionally biased region" description="Basic and acidic residues" evidence="9">
    <location>
        <begin position="365"/>
        <end position="376"/>
    </location>
</feature>
<feature type="region of interest" description="Disordered" evidence="9">
    <location>
        <begin position="208"/>
        <end position="250"/>
    </location>
</feature>
<feature type="compositionally biased region" description="Basic and acidic residues" evidence="9">
    <location>
        <begin position="30"/>
        <end position="40"/>
    </location>
</feature>
<dbReference type="InterPro" id="IPR036886">
    <property type="entry name" value="Villin_headpiece_dom_sf"/>
</dbReference>
<protein>
    <submittedName>
        <fullName evidence="11">Supervillin</fullName>
    </submittedName>
</protein>
<evidence type="ECO:0000256" key="2">
    <source>
        <dbReference type="ARBA" id="ARBA00004245"/>
    </source>
</evidence>
<feature type="region of interest" description="Disordered" evidence="9">
    <location>
        <begin position="30"/>
        <end position="64"/>
    </location>
</feature>
<feature type="region of interest" description="Disordered" evidence="9">
    <location>
        <begin position="723"/>
        <end position="759"/>
    </location>
</feature>
<evidence type="ECO:0000256" key="4">
    <source>
        <dbReference type="ARBA" id="ARBA00022490"/>
    </source>
</evidence>
<dbReference type="CDD" id="cd11293">
    <property type="entry name" value="gelsolin_S4_like"/>
    <property type="match status" value="1"/>
</dbReference>
<keyword evidence="12" id="KW-1185">Reference proteome</keyword>
<feature type="compositionally biased region" description="Polar residues" evidence="9">
    <location>
        <begin position="942"/>
        <end position="955"/>
    </location>
</feature>
<evidence type="ECO:0000313" key="12">
    <source>
        <dbReference type="Proteomes" id="UP000052978"/>
    </source>
</evidence>
<keyword evidence="8" id="KW-0206">Cytoskeleton</keyword>
<dbReference type="GO" id="GO:0016020">
    <property type="term" value="C:membrane"/>
    <property type="evidence" value="ECO:0007669"/>
    <property type="project" value="UniProtKB-SubCell"/>
</dbReference>
<dbReference type="Proteomes" id="UP000052978">
    <property type="component" value="Unassembled WGS sequence"/>
</dbReference>
<dbReference type="GO" id="GO:0005737">
    <property type="term" value="C:cytoplasm"/>
    <property type="evidence" value="ECO:0007669"/>
    <property type="project" value="TreeGrafter"/>
</dbReference>
<dbReference type="GO" id="GO:0015629">
    <property type="term" value="C:actin cytoskeleton"/>
    <property type="evidence" value="ECO:0007669"/>
    <property type="project" value="TreeGrafter"/>
</dbReference>
<dbReference type="SMART" id="SM00153">
    <property type="entry name" value="VHP"/>
    <property type="match status" value="1"/>
</dbReference>
<feature type="domain" description="HP" evidence="10">
    <location>
        <begin position="2417"/>
        <end position="2480"/>
    </location>
</feature>
<evidence type="ECO:0000256" key="8">
    <source>
        <dbReference type="ARBA" id="ARBA00023212"/>
    </source>
</evidence>
<dbReference type="SMART" id="SM00262">
    <property type="entry name" value="GEL"/>
    <property type="match status" value="5"/>
</dbReference>
<feature type="compositionally biased region" description="Basic and acidic residues" evidence="9">
    <location>
        <begin position="743"/>
        <end position="753"/>
    </location>
</feature>
<feature type="region of interest" description="Disordered" evidence="9">
    <location>
        <begin position="120"/>
        <end position="180"/>
    </location>
</feature>
<dbReference type="Pfam" id="PF02209">
    <property type="entry name" value="VHP"/>
    <property type="match status" value="1"/>
</dbReference>
<reference evidence="11 12" key="1">
    <citation type="journal article" date="2013" name="Nat. Commun.">
        <title>Genome analysis reveals insights into physiology and longevity of the Brandt's bat Myotis brandtii.</title>
        <authorList>
            <person name="Seim I."/>
            <person name="Fang X."/>
            <person name="Xiong Z."/>
            <person name="Lobanov A.V."/>
            <person name="Huang Z."/>
            <person name="Ma S."/>
            <person name="Feng Y."/>
            <person name="Turanov A.A."/>
            <person name="Zhu Y."/>
            <person name="Lenz T.L."/>
            <person name="Gerashchenko M.V."/>
            <person name="Fan D."/>
            <person name="Hee Yim S."/>
            <person name="Yao X."/>
            <person name="Jordan D."/>
            <person name="Xiong Y."/>
            <person name="Ma Y."/>
            <person name="Lyapunov A.N."/>
            <person name="Chen G."/>
            <person name="Kulakova O.I."/>
            <person name="Sun Y."/>
            <person name="Lee S.G."/>
            <person name="Bronson R.T."/>
            <person name="Moskalev A.A."/>
            <person name="Sunyaev S.R."/>
            <person name="Zhang G."/>
            <person name="Krogh A."/>
            <person name="Wang J."/>
            <person name="Gladyshev V.N."/>
        </authorList>
    </citation>
    <scope>NUCLEOTIDE SEQUENCE [LARGE SCALE GENOMIC DNA]</scope>
</reference>
<dbReference type="GO" id="GO:0008154">
    <property type="term" value="P:actin polymerization or depolymerization"/>
    <property type="evidence" value="ECO:0007669"/>
    <property type="project" value="TreeGrafter"/>
</dbReference>
<dbReference type="PANTHER" id="PTHR11977:SF45">
    <property type="entry name" value="SUPERVILLIN"/>
    <property type="match status" value="1"/>
</dbReference>
<evidence type="ECO:0000256" key="3">
    <source>
        <dbReference type="ARBA" id="ARBA00008418"/>
    </source>
</evidence>
<feature type="compositionally biased region" description="Polar residues" evidence="9">
    <location>
        <begin position="147"/>
        <end position="180"/>
    </location>
</feature>
<dbReference type="InterPro" id="IPR003128">
    <property type="entry name" value="Villin_headpiece"/>
</dbReference>
<evidence type="ECO:0000256" key="9">
    <source>
        <dbReference type="SAM" id="MobiDB-lite"/>
    </source>
</evidence>
<evidence type="ECO:0000256" key="1">
    <source>
        <dbReference type="ARBA" id="ARBA00004170"/>
    </source>
</evidence>
<evidence type="ECO:0000313" key="11">
    <source>
        <dbReference type="EMBL" id="EPQ14114.1"/>
    </source>
</evidence>
<evidence type="ECO:0000256" key="5">
    <source>
        <dbReference type="ARBA" id="ARBA00022737"/>
    </source>
</evidence>
<feature type="region of interest" description="Disordered" evidence="9">
    <location>
        <begin position="395"/>
        <end position="421"/>
    </location>
</feature>
<dbReference type="CDD" id="cd11288">
    <property type="entry name" value="gelsolin_S5_like"/>
    <property type="match status" value="1"/>
</dbReference>
<dbReference type="FunFam" id="1.10.950.10:FF:000003">
    <property type="entry name" value="supervillin isoform X2"/>
    <property type="match status" value="1"/>
</dbReference>
<dbReference type="SUPFAM" id="SSF55753">
    <property type="entry name" value="Actin depolymerizing proteins"/>
    <property type="match status" value="8"/>
</dbReference>
<dbReference type="FunFam" id="3.40.20.10:FF:000013">
    <property type="entry name" value="supervillin isoform X1"/>
    <property type="match status" value="1"/>
</dbReference>
<dbReference type="GO" id="GO:0051014">
    <property type="term" value="P:actin filament severing"/>
    <property type="evidence" value="ECO:0007669"/>
    <property type="project" value="TreeGrafter"/>
</dbReference>
<dbReference type="GO" id="GO:0051015">
    <property type="term" value="F:actin filament binding"/>
    <property type="evidence" value="ECO:0007669"/>
    <property type="project" value="InterPro"/>
</dbReference>
<feature type="region of interest" description="Disordered" evidence="9">
    <location>
        <begin position="942"/>
        <end position="1007"/>
    </location>
</feature>
<dbReference type="EMBL" id="KE163855">
    <property type="protein sequence ID" value="EPQ14114.1"/>
    <property type="molecule type" value="Genomic_DNA"/>
</dbReference>
<dbReference type="SUPFAM" id="SSF47050">
    <property type="entry name" value="VHP, Villin headpiece domain"/>
    <property type="match status" value="1"/>
</dbReference>
<dbReference type="FunFam" id="3.40.20.10:FF:000022">
    <property type="entry name" value="supervillin isoform X2"/>
    <property type="match status" value="1"/>
</dbReference>
<feature type="region of interest" description="Disordered" evidence="9">
    <location>
        <begin position="1020"/>
        <end position="1048"/>
    </location>
</feature>
<dbReference type="GO" id="GO:0005546">
    <property type="term" value="F:phosphatidylinositol-4,5-bisphosphate binding"/>
    <property type="evidence" value="ECO:0007669"/>
    <property type="project" value="TreeGrafter"/>
</dbReference>
<dbReference type="eggNOG" id="KOG0445">
    <property type="taxonomic scope" value="Eukaryota"/>
</dbReference>
<keyword evidence="4" id="KW-0963">Cytoplasm</keyword>
<feature type="compositionally biased region" description="Basic and acidic residues" evidence="9">
    <location>
        <begin position="961"/>
        <end position="972"/>
    </location>
</feature>
<keyword evidence="5" id="KW-0677">Repeat</keyword>
<sequence length="2480" mass="277067">MMSTQRRSYPLLVSVLTQWERCSADWEEWHSHSRNSRSEGRSTAAQLTRMSGAPTVGRSLQATPPTIAELRKIFEPERKEFLKMKRKERIARRLEGIETDTQPILLQSCTGLVTHRLLEEDTPRYMRATDPASPHTGRSNEEEETSDSSLEKQTQPKHCTETSGIHGDSSYSSGMDTQGLESKAERIARYKAERRRQLAEKYGLALDSEADSESLSRYTKSRREPDAVEKRGGKSDRPAESSKDFSSLYSSTEIPRLKTCVAESQDYALHARDSVSNTEVLLNMENQRRGQELNATGQQALDLPPTVESSSSFQFCGQDCSFSEVPKSPKQMHSMPLSSPGQPASPSHSGDPPLPAEARSSTGKLKHEWFLQKDSEGDTPSLINWPSRVKVREKLVKEESARSSPELASESLSHRRRQPMPGHYLSFHSENSAFDRVTSKAASSARQPIRGYVQPADPVHSAMLVTSETPESVSECSWVGSATQNVIKPPALKVLEGERRDTPILHICESQAEDDVPLTEALEKSRKALLALEDGGLERSHEDTSGNEDFGKPAALGTITLEHRKEPESLSHPPQAQHQFTERMGRSEMVSYVQSEPVSQDARVTGHKKEAPRRKRKVLTRSLSDYTAPPQLQALKSKHPTAEGQLELQGPKAEGPHSELSVLDTKVSVAQLRSAFLESANASKKPELSTSNSEMPTAEDEEKVDERAKLSVAAKRLLFREMEKSFDEKNVPKRGSRSAAVEQRLRRLQDRSHTQPVTSEEVVMAATEPLPASCSVATHPVLTRLPSPTVAKSTVQPARLQASAHQKALARDQANEGKDSAEQGEPDSSTLSLAEKLALFNKLSQPVSKAISTRNRIDTRQRRMNARYQTQPVTLGEVEQVQSGKLIPFSPTVNTSVSTMASTITPMYAGDLRTKPSMDDNTSVTGYKFPSSIENVDSSIRSTLKPQSCQPSVEDSGSKGMFRDYGETESKRVLTGRDGGVKNGSFEEEEPSYPILNPVQKGDSHKEPKYDVLRKGSLELPNAPVSLPGDEEFSTAKSTTQGNPDLKGRQPFEEKVYMENVTKRKFSLRVSEFGEPTSEQSGTVAGNSVVQAAAPVSWKQQEPAELPQEKHYKNPCAMFAAGEIRMPTVEGSLDSPSKTMSIKERLALLKKSGEEDWKNRLTRKQEYGKTTVASSLHIQEVEQSLKKKEPVYASTYSPTIPAAHKHLSFVSINQQVTESRESQMTIEERKHLITVREEAWKTKGKGAANDSTQFTVAGRMVKKGLASPTAITPVTSPICSKTRGTTPISKPLEDIEARPDMQLESDLKLDRLESFLRRLNNKVGGMQETVLTVTGKSVKEVMKLDDDETFAKFYRSMDDTVPRSPVELEEDFDVIFDPYAPKLTSSVAEHKRAVRPKRRVQASKNPLKMLAAREDLLQEYTEQRLNVAFMESKRMKVEKMSSNSNFSEVTLAGLASKENFSSVSLRSVNLTEQNSNNSAVPYKKLMLLQIKGRRHVQTRLVEPRASSLNSGDCFLLLSPHCCFLWVGEFANVIEKAKVGRRHVQTRLVEPRASSLNSGDCFLLLSPHCCFLWVGEFANVIEKAKASELATLIQTKRELGCRATYIQTIEEGINTHTHAAKDFWKLLGGQTSYQSAGDPKEDELYETAIIETNCTYRLVDDKLVPDDDFWGKIPKCSLLQSKEVLVFDFGSEVYVWHGKEVTLAQRKIAFQLAKHLWNGTFDYENCDINPLDPGECNTLIPRKGQGRPDWAIFGRLTEHNETILFKEKFLDWTELKRPNEKNASELAQQKEDPRAEVKPYDVTRMVPVPQTTAGTVLDGVNVGRGYGLVEGDDRRHFEIASVSVDVWHILEFDYSRLPKQSIGQFHEGDAYVVKWKYMVSTAVGNRQKGEHSIRVAGKEKCVYFFWQGRQSTVSEKGTSALMTVELDEERGAQKGEHSIRVAGKEKCVYFFWQGRQSTVSEKGTSALMTVELDEERGAQTSSSGFSDRAKIATPLALQPMAYILSSLPVVSQHPRGQPCTSFQPSLFLHKSLLLQSSCCSSHLFLPTQGLCTLTPGSVLGNRQKGEHSIRVAGKEKCVYFFWQGRQSTVSEKGTSALMTVELDEERGAQVQVLQGKEPPCFLQCFQGGMVVHSGRREEEEENAQSEWRLYCVRGEVPMEGNLLEVACHCSSLRSRTSMVVLNVTKALIYLWHGCKAQAHTKEVGRTAANKSKNSECPLEAGLHSSSKVTIHECEEGSEPLGFWDALGRRDRKAYDCMLQDPGNFNFTPRLFILSSSSGDFLATEFMYPARAPSVVNSMPFLQEDLYSAPQPALFLVDNHHEVYLWQGWWPIENKITGSARIRWASDRKSAMETVLQYCRGKNIKKPPPKSYLIHAGLEPLTFTNMFPSWEHREDIAEITEMDTEVSNQITLVEDVLAKLCKTIYPLADLLARPLPEGVDPLKLEIYLTDEDFEFALDMTREEFSALPAWKQVNLKKAKGLF</sequence>
<evidence type="ECO:0000259" key="10">
    <source>
        <dbReference type="PROSITE" id="PS51089"/>
    </source>
</evidence>
<name>S7N9Y5_MYOBR</name>
<dbReference type="CDD" id="cd11280">
    <property type="entry name" value="gelsolin_like"/>
    <property type="match status" value="1"/>
</dbReference>
<feature type="compositionally biased region" description="Basic and acidic residues" evidence="9">
    <location>
        <begin position="809"/>
        <end position="821"/>
    </location>
</feature>
<dbReference type="CDD" id="cd11289">
    <property type="entry name" value="gelsolin_S2_like"/>
    <property type="match status" value="1"/>
</dbReference>
<dbReference type="GO" id="GO:0051016">
    <property type="term" value="P:barbed-end actin filament capping"/>
    <property type="evidence" value="ECO:0007669"/>
    <property type="project" value="TreeGrafter"/>
</dbReference>
<dbReference type="FunFam" id="3.40.20.10:FF:000017">
    <property type="entry name" value="Supervillin"/>
    <property type="match status" value="1"/>
</dbReference>
<dbReference type="InterPro" id="IPR007122">
    <property type="entry name" value="Villin/Gelsolin"/>
</dbReference>
<dbReference type="Pfam" id="PF00626">
    <property type="entry name" value="Gelsolin"/>
    <property type="match status" value="2"/>
</dbReference>
<feature type="region of interest" description="Disordered" evidence="9">
    <location>
        <begin position="677"/>
        <end position="707"/>
    </location>
</feature>
<dbReference type="PANTHER" id="PTHR11977">
    <property type="entry name" value="VILLIN"/>
    <property type="match status" value="1"/>
</dbReference>
<feature type="region of interest" description="Disordered" evidence="9">
    <location>
        <begin position="271"/>
        <end position="383"/>
    </location>
</feature>